<evidence type="ECO:0000256" key="7">
    <source>
        <dbReference type="SAM" id="Phobius"/>
    </source>
</evidence>
<keyword evidence="5 7" id="KW-0472">Membrane</keyword>
<dbReference type="GO" id="GO:0009247">
    <property type="term" value="P:glycolipid biosynthetic process"/>
    <property type="evidence" value="ECO:0007669"/>
    <property type="project" value="UniProtKB-ARBA"/>
</dbReference>
<dbReference type="PANTHER" id="PTHR30606:SF4">
    <property type="entry name" value="LIPID A BIOSYNTHESIS MYRISTOYLTRANSFERASE"/>
    <property type="match status" value="1"/>
</dbReference>
<keyword evidence="9" id="KW-1185">Reference proteome</keyword>
<sequence>MSRQPKWFDVSFKWRYLHPKFWPSWFAILILVIFSLMPANLRDPIAKLLANLVMKIAKKPLSVAKINIKTCFPELSDQEVDRLIKDNVRTFTTVLLGQGELLIRSKANIYRRVALIGEERLQAVRAQGHPVIFIMPHVWAIEYAGLRLNCDLPMVTMAKAHRNELFSWFNNRMRSCLGGRVYMREAGIRALLSELKQDNSFFYLPDEDLGRDRSEFAPFFETEKATVPVVARLAQAGNAKVMPITIGYDYQARRFTCEVHDAVEFGEKPSKYDEALILNQMVEMVIKAYPEQYMWFLKIFKTRRDPEESLYR</sequence>
<evidence type="ECO:0000256" key="3">
    <source>
        <dbReference type="ARBA" id="ARBA00022519"/>
    </source>
</evidence>
<name>A0AA37U1W1_9GAMM</name>
<dbReference type="InterPro" id="IPR004960">
    <property type="entry name" value="LipA_acyltrans"/>
</dbReference>
<dbReference type="EMBL" id="BSPO01000003">
    <property type="protein sequence ID" value="GLS84761.1"/>
    <property type="molecule type" value="Genomic_DNA"/>
</dbReference>
<keyword evidence="3" id="KW-0997">Cell inner membrane</keyword>
<proteinExistence type="predicted"/>
<dbReference type="PIRSF" id="PIRSF026649">
    <property type="entry name" value="MsbB"/>
    <property type="match status" value="1"/>
</dbReference>
<keyword evidence="2" id="KW-1003">Cell membrane</keyword>
<keyword evidence="7" id="KW-1133">Transmembrane helix</keyword>
<comment type="subcellular location">
    <subcellularLocation>
        <location evidence="1">Cell inner membrane</location>
    </subcellularLocation>
</comment>
<dbReference type="Pfam" id="PF03279">
    <property type="entry name" value="Lip_A_acyltrans"/>
    <property type="match status" value="1"/>
</dbReference>
<reference evidence="8 9" key="1">
    <citation type="journal article" date="2014" name="Int. J. Syst. Evol. Microbiol.">
        <title>Complete genome sequence of Corynebacterium casei LMG S-19264T (=DSM 44701T), isolated from a smear-ripened cheese.</title>
        <authorList>
            <consortium name="US DOE Joint Genome Institute (JGI-PGF)"/>
            <person name="Walter F."/>
            <person name="Albersmeier A."/>
            <person name="Kalinowski J."/>
            <person name="Ruckert C."/>
        </authorList>
    </citation>
    <scope>NUCLEOTIDE SEQUENCE [LARGE SCALE GENOMIC DNA]</scope>
    <source>
        <strain evidence="8 9">NBRC 112785</strain>
    </source>
</reference>
<evidence type="ECO:0000256" key="1">
    <source>
        <dbReference type="ARBA" id="ARBA00004533"/>
    </source>
</evidence>
<evidence type="ECO:0000313" key="8">
    <source>
        <dbReference type="EMBL" id="GLS84761.1"/>
    </source>
</evidence>
<dbReference type="PANTHER" id="PTHR30606">
    <property type="entry name" value="LIPID A BIOSYNTHESIS LAUROYL ACYLTRANSFERASE"/>
    <property type="match status" value="1"/>
</dbReference>
<keyword evidence="4" id="KW-0808">Transferase</keyword>
<protein>
    <submittedName>
        <fullName evidence="8">Lipid A biosynthesis myristoyltransferase</fullName>
    </submittedName>
</protein>
<keyword evidence="7" id="KW-0812">Transmembrane</keyword>
<accession>A0AA37U1W1</accession>
<dbReference type="InterPro" id="IPR011921">
    <property type="entry name" value="Lipid_A_MsbB"/>
</dbReference>
<dbReference type="GO" id="GO:0016747">
    <property type="term" value="F:acyltransferase activity, transferring groups other than amino-acyl groups"/>
    <property type="evidence" value="ECO:0007669"/>
    <property type="project" value="InterPro"/>
</dbReference>
<evidence type="ECO:0000256" key="5">
    <source>
        <dbReference type="ARBA" id="ARBA00023136"/>
    </source>
</evidence>
<evidence type="ECO:0000256" key="2">
    <source>
        <dbReference type="ARBA" id="ARBA00022475"/>
    </source>
</evidence>
<dbReference type="GO" id="GO:0009276">
    <property type="term" value="C:Gram-negative-bacterium-type cell wall"/>
    <property type="evidence" value="ECO:0007669"/>
    <property type="project" value="InterPro"/>
</dbReference>
<evidence type="ECO:0000313" key="9">
    <source>
        <dbReference type="Proteomes" id="UP001157439"/>
    </source>
</evidence>
<dbReference type="RefSeq" id="WP_095499485.1">
    <property type="nucleotide sequence ID" value="NZ_BSPO01000003.1"/>
</dbReference>
<dbReference type="GO" id="GO:0009103">
    <property type="term" value="P:lipopolysaccharide biosynthetic process"/>
    <property type="evidence" value="ECO:0007669"/>
    <property type="project" value="InterPro"/>
</dbReference>
<gene>
    <name evidence="8" type="primary">lpxM</name>
    <name evidence="8" type="ORF">GCM10007894_27380</name>
</gene>
<feature type="transmembrane region" description="Helical" evidence="7">
    <location>
        <begin position="21"/>
        <end position="41"/>
    </location>
</feature>
<comment type="caution">
    <text evidence="8">The sequence shown here is derived from an EMBL/GenBank/DDBJ whole genome shotgun (WGS) entry which is preliminary data.</text>
</comment>
<dbReference type="NCBIfam" id="TIGR02208">
    <property type="entry name" value="lipid_A_msbB"/>
    <property type="match status" value="1"/>
</dbReference>
<dbReference type="GO" id="GO:0005886">
    <property type="term" value="C:plasma membrane"/>
    <property type="evidence" value="ECO:0007669"/>
    <property type="project" value="UniProtKB-SubCell"/>
</dbReference>
<keyword evidence="6" id="KW-0012">Acyltransferase</keyword>
<dbReference type="NCBIfam" id="NF006507">
    <property type="entry name" value="PRK08943.1"/>
    <property type="match status" value="1"/>
</dbReference>
<evidence type="ECO:0000256" key="4">
    <source>
        <dbReference type="ARBA" id="ARBA00022679"/>
    </source>
</evidence>
<dbReference type="CDD" id="cd07984">
    <property type="entry name" value="LPLAT_LABLAT-like"/>
    <property type="match status" value="1"/>
</dbReference>
<evidence type="ECO:0000256" key="6">
    <source>
        <dbReference type="ARBA" id="ARBA00023315"/>
    </source>
</evidence>
<dbReference type="Proteomes" id="UP001157439">
    <property type="component" value="Unassembled WGS sequence"/>
</dbReference>
<organism evidence="8 9">
    <name type="scientific">Paraferrimonas haliotis</name>
    <dbReference type="NCBI Taxonomy" id="2013866"/>
    <lineage>
        <taxon>Bacteria</taxon>
        <taxon>Pseudomonadati</taxon>
        <taxon>Pseudomonadota</taxon>
        <taxon>Gammaproteobacteria</taxon>
        <taxon>Alteromonadales</taxon>
        <taxon>Ferrimonadaceae</taxon>
        <taxon>Paraferrimonas</taxon>
    </lineage>
</organism>
<dbReference type="AlphaFoldDB" id="A0AA37U1W1"/>